<keyword evidence="4" id="KW-1185">Reference proteome</keyword>
<dbReference type="Pfam" id="PF13489">
    <property type="entry name" value="Methyltransf_23"/>
    <property type="match status" value="1"/>
</dbReference>
<dbReference type="GO" id="GO:0032259">
    <property type="term" value="P:methylation"/>
    <property type="evidence" value="ECO:0007669"/>
    <property type="project" value="UniProtKB-KW"/>
</dbReference>
<reference evidence="3 4" key="1">
    <citation type="submission" date="2015-07" db="EMBL/GenBank/DDBJ databases">
        <title>The genome of the fungus Escovopsis weberi, a specialized disease agent of ant agriculture.</title>
        <authorList>
            <person name="de Man T.J."/>
            <person name="Stajich J.E."/>
            <person name="Kubicek C.P."/>
            <person name="Chenthamara K."/>
            <person name="Atanasova L."/>
            <person name="Druzhinina I.S."/>
            <person name="Birnbaum S."/>
            <person name="Barribeau S.M."/>
            <person name="Teiling C."/>
            <person name="Suen G."/>
            <person name="Currie C."/>
            <person name="Gerardo N.M."/>
        </authorList>
    </citation>
    <scope>NUCLEOTIDE SEQUENCE [LARGE SCALE GENOMIC DNA]</scope>
</reference>
<dbReference type="SUPFAM" id="SSF53335">
    <property type="entry name" value="S-adenosyl-L-methionine-dependent methyltransferases"/>
    <property type="match status" value="1"/>
</dbReference>
<keyword evidence="3" id="KW-0489">Methyltransferase</keyword>
<evidence type="ECO:0000313" key="4">
    <source>
        <dbReference type="Proteomes" id="UP000053831"/>
    </source>
</evidence>
<feature type="compositionally biased region" description="Low complexity" evidence="2">
    <location>
        <begin position="42"/>
        <end position="55"/>
    </location>
</feature>
<keyword evidence="3" id="KW-0808">Transferase</keyword>
<comment type="caution">
    <text evidence="3">The sequence shown here is derived from an EMBL/GenBank/DDBJ whole genome shotgun (WGS) entry which is preliminary data.</text>
</comment>
<dbReference type="Gene3D" id="3.40.50.150">
    <property type="entry name" value="Vaccinia Virus protein VP39"/>
    <property type="match status" value="1"/>
</dbReference>
<dbReference type="Proteomes" id="UP000053831">
    <property type="component" value="Unassembled WGS sequence"/>
</dbReference>
<feature type="compositionally biased region" description="Basic and acidic residues" evidence="2">
    <location>
        <begin position="8"/>
        <end position="19"/>
    </location>
</feature>
<dbReference type="PANTHER" id="PTHR43591:SF24">
    <property type="entry name" value="2-METHOXY-6-POLYPRENYL-1,4-BENZOQUINOL METHYLASE, MITOCHONDRIAL"/>
    <property type="match status" value="1"/>
</dbReference>
<dbReference type="AlphaFoldDB" id="A0A0M9VRG9"/>
<protein>
    <submittedName>
        <fullName evidence="3">Trans-aconitate 2-methyltransferase</fullName>
    </submittedName>
</protein>
<feature type="region of interest" description="Disordered" evidence="2">
    <location>
        <begin position="1"/>
        <end position="64"/>
    </location>
</feature>
<proteinExistence type="inferred from homology"/>
<name>A0A0M9VRG9_ESCWE</name>
<gene>
    <name evidence="3" type="ORF">ESCO_004933</name>
</gene>
<dbReference type="STRING" id="150374.A0A0M9VRG9"/>
<dbReference type="GO" id="GO:0008168">
    <property type="term" value="F:methyltransferase activity"/>
    <property type="evidence" value="ECO:0007669"/>
    <property type="project" value="UniProtKB-KW"/>
</dbReference>
<dbReference type="CDD" id="cd02440">
    <property type="entry name" value="AdoMet_MTases"/>
    <property type="match status" value="1"/>
</dbReference>
<comment type="similarity">
    <text evidence="1">Belongs to the methyltransferase superfamily. LaeA methyltransferase family.</text>
</comment>
<evidence type="ECO:0000313" key="3">
    <source>
        <dbReference type="EMBL" id="KOS16609.1"/>
    </source>
</evidence>
<feature type="compositionally biased region" description="Acidic residues" evidence="2">
    <location>
        <begin position="31"/>
        <end position="41"/>
    </location>
</feature>
<dbReference type="PANTHER" id="PTHR43591">
    <property type="entry name" value="METHYLTRANSFERASE"/>
    <property type="match status" value="1"/>
</dbReference>
<dbReference type="InterPro" id="IPR029063">
    <property type="entry name" value="SAM-dependent_MTases_sf"/>
</dbReference>
<dbReference type="OrthoDB" id="2013972at2759"/>
<sequence length="357" mass="38997">MDESFDEAYNRDLLTEELHGGSVDGGGGGGDYDDDDGEDAAASDSSDFSSVSGEGIPPIREYGHSYHGSGRMVIPNDACENERQRIQHELFTFVLGGNLTFTKLHLKLLSPQMAPYHILDVGCGGGHWAMALAQKHPLANVLGIELSGANLPVKVPPNLTFEIADAAAEWPPALYDFIHMRNLIGGGIRDWRKLIHDAWAHIKPGGHIEFTELTPLFFGVDPDTQPGAPGEGDDAQQPQATVGMGAACSEYLAHFSVACQSQGLDFDPIPKVGPWLLELGAEGLRQRSDFMPLRPWANDPIIRKKGEIVSKMMPAAAVHWTYRLFAKTGHDEEYTRDLVTRVIDEMQDPTLKACVQV</sequence>
<accession>A0A0M9VRG9</accession>
<evidence type="ECO:0000256" key="1">
    <source>
        <dbReference type="ARBA" id="ARBA00038158"/>
    </source>
</evidence>
<organism evidence="3 4">
    <name type="scientific">Escovopsis weberi</name>
    <dbReference type="NCBI Taxonomy" id="150374"/>
    <lineage>
        <taxon>Eukaryota</taxon>
        <taxon>Fungi</taxon>
        <taxon>Dikarya</taxon>
        <taxon>Ascomycota</taxon>
        <taxon>Pezizomycotina</taxon>
        <taxon>Sordariomycetes</taxon>
        <taxon>Hypocreomycetidae</taxon>
        <taxon>Hypocreales</taxon>
        <taxon>Hypocreaceae</taxon>
        <taxon>Escovopsis</taxon>
    </lineage>
</organism>
<evidence type="ECO:0000256" key="2">
    <source>
        <dbReference type="SAM" id="MobiDB-lite"/>
    </source>
</evidence>
<dbReference type="EMBL" id="LGSR01000029">
    <property type="protein sequence ID" value="KOS16609.1"/>
    <property type="molecule type" value="Genomic_DNA"/>
</dbReference>